<comment type="caution">
    <text evidence="2">The sequence shown here is derived from an EMBL/GenBank/DDBJ whole genome shotgun (WGS) entry which is preliminary data.</text>
</comment>
<sequence>MKEKKKMAGESPVRNIEEPVERRRATAASRVGIVKLPPDFNLQGENAVVEWKFWKTAFDDYLVATEQQEAADNVKLSILRNIIDKYINPRINECFERYNFHKPTQREGESFEHFLTECHHLVKTCNYNTNSTETAEEKALRDKILMGIRDPLTREALLRAEQLTLGKAIQFCRASEQSKNQSLQFQQGTTQVNEVKRKTRASVNSKATRHKEMSEISWTTSMS</sequence>
<dbReference type="AlphaFoldDB" id="A0AAW1IWE8"/>
<dbReference type="Proteomes" id="UP001458880">
    <property type="component" value="Unassembled WGS sequence"/>
</dbReference>
<evidence type="ECO:0000256" key="1">
    <source>
        <dbReference type="SAM" id="MobiDB-lite"/>
    </source>
</evidence>
<reference evidence="2 3" key="1">
    <citation type="journal article" date="2024" name="BMC Genomics">
        <title>De novo assembly and annotation of Popillia japonica's genome with initial clues to its potential as an invasive pest.</title>
        <authorList>
            <person name="Cucini C."/>
            <person name="Boschi S."/>
            <person name="Funari R."/>
            <person name="Cardaioli E."/>
            <person name="Iannotti N."/>
            <person name="Marturano G."/>
            <person name="Paoli F."/>
            <person name="Bruttini M."/>
            <person name="Carapelli A."/>
            <person name="Frati F."/>
            <person name="Nardi F."/>
        </authorList>
    </citation>
    <scope>NUCLEOTIDE SEQUENCE [LARGE SCALE GENOMIC DNA]</scope>
    <source>
        <strain evidence="2">DMR45628</strain>
    </source>
</reference>
<feature type="compositionally biased region" description="Polar residues" evidence="1">
    <location>
        <begin position="182"/>
        <end position="193"/>
    </location>
</feature>
<keyword evidence="3" id="KW-1185">Reference proteome</keyword>
<dbReference type="PANTHER" id="PTHR33198:SF20">
    <property type="entry name" value="RETROTRANSPOSON GAG DOMAIN-CONTAINING PROTEIN"/>
    <property type="match status" value="1"/>
</dbReference>
<name>A0AAW1IWE8_POPJA</name>
<feature type="region of interest" description="Disordered" evidence="1">
    <location>
        <begin position="182"/>
        <end position="223"/>
    </location>
</feature>
<organism evidence="2 3">
    <name type="scientific">Popillia japonica</name>
    <name type="common">Japanese beetle</name>
    <dbReference type="NCBI Taxonomy" id="7064"/>
    <lineage>
        <taxon>Eukaryota</taxon>
        <taxon>Metazoa</taxon>
        <taxon>Ecdysozoa</taxon>
        <taxon>Arthropoda</taxon>
        <taxon>Hexapoda</taxon>
        <taxon>Insecta</taxon>
        <taxon>Pterygota</taxon>
        <taxon>Neoptera</taxon>
        <taxon>Endopterygota</taxon>
        <taxon>Coleoptera</taxon>
        <taxon>Polyphaga</taxon>
        <taxon>Scarabaeiformia</taxon>
        <taxon>Scarabaeidae</taxon>
        <taxon>Rutelinae</taxon>
        <taxon>Popillia</taxon>
    </lineage>
</organism>
<dbReference type="PANTHER" id="PTHR33198">
    <property type="entry name" value="ANK_REP_REGION DOMAIN-CONTAINING PROTEIN-RELATED"/>
    <property type="match status" value="1"/>
</dbReference>
<proteinExistence type="predicted"/>
<feature type="region of interest" description="Disordered" evidence="1">
    <location>
        <begin position="1"/>
        <end position="21"/>
    </location>
</feature>
<evidence type="ECO:0000313" key="3">
    <source>
        <dbReference type="Proteomes" id="UP001458880"/>
    </source>
</evidence>
<evidence type="ECO:0000313" key="2">
    <source>
        <dbReference type="EMBL" id="KAK9694604.1"/>
    </source>
</evidence>
<evidence type="ECO:0008006" key="4">
    <source>
        <dbReference type="Google" id="ProtNLM"/>
    </source>
</evidence>
<accession>A0AAW1IWE8</accession>
<gene>
    <name evidence="2" type="ORF">QE152_g33428</name>
</gene>
<protein>
    <recommendedName>
        <fullName evidence="4">Gag protein</fullName>
    </recommendedName>
</protein>
<dbReference type="EMBL" id="JASPKY010000508">
    <property type="protein sequence ID" value="KAK9694604.1"/>
    <property type="molecule type" value="Genomic_DNA"/>
</dbReference>